<protein>
    <submittedName>
        <fullName evidence="1">Uncharacterized protein</fullName>
    </submittedName>
</protein>
<proteinExistence type="predicted"/>
<dbReference type="EMBL" id="QWDE01000001">
    <property type="protein sequence ID" value="RFZ84933.1"/>
    <property type="molecule type" value="Genomic_DNA"/>
</dbReference>
<sequence>MYEYTTHLEKWLTFQRSSLELVAQLPPPKFESLQFHTKDINVENYNSWIEILREKGINNQMPVLYYFNIESTFDCSKIHSQINEMKRKCEGSSLIMLPKINSTQSESSSVLYVGKTNSNFLHRFKTHIGITPNKIYALQLAQWATNFDLKLNLYFAPYTLPKEQHNLLEQVEHVLHFNLKPILGRAGH</sequence>
<keyword evidence="2" id="KW-1185">Reference proteome</keyword>
<dbReference type="OrthoDB" id="256906at2"/>
<evidence type="ECO:0000313" key="2">
    <source>
        <dbReference type="Proteomes" id="UP000260823"/>
    </source>
</evidence>
<name>A0A3E2NV88_9SPHI</name>
<dbReference type="Proteomes" id="UP000260823">
    <property type="component" value="Unassembled WGS sequence"/>
</dbReference>
<accession>A0A3E2NV88</accession>
<gene>
    <name evidence="1" type="ORF">DYU05_04830</name>
</gene>
<dbReference type="AlphaFoldDB" id="A0A3E2NV88"/>
<dbReference type="RefSeq" id="WP_117381835.1">
    <property type="nucleotide sequence ID" value="NZ_QWDE01000001.1"/>
</dbReference>
<organism evidence="1 2">
    <name type="scientific">Mucilaginibacter terrenus</name>
    <dbReference type="NCBI Taxonomy" id="2482727"/>
    <lineage>
        <taxon>Bacteria</taxon>
        <taxon>Pseudomonadati</taxon>
        <taxon>Bacteroidota</taxon>
        <taxon>Sphingobacteriia</taxon>
        <taxon>Sphingobacteriales</taxon>
        <taxon>Sphingobacteriaceae</taxon>
        <taxon>Mucilaginibacter</taxon>
    </lineage>
</organism>
<comment type="caution">
    <text evidence="1">The sequence shown here is derived from an EMBL/GenBank/DDBJ whole genome shotgun (WGS) entry which is preliminary data.</text>
</comment>
<reference evidence="1 2" key="1">
    <citation type="submission" date="2018-08" db="EMBL/GenBank/DDBJ databases">
        <title>Mucilaginibacter terrae sp. nov., isolated from manganese diggings.</title>
        <authorList>
            <person name="Huang Y."/>
            <person name="Zhou Z."/>
        </authorList>
    </citation>
    <scope>NUCLEOTIDE SEQUENCE [LARGE SCALE GENOMIC DNA]</scope>
    <source>
        <strain evidence="1 2">ZH6</strain>
    </source>
</reference>
<evidence type="ECO:0000313" key="1">
    <source>
        <dbReference type="EMBL" id="RFZ84933.1"/>
    </source>
</evidence>